<feature type="compositionally biased region" description="Low complexity" evidence="5">
    <location>
        <begin position="454"/>
        <end position="463"/>
    </location>
</feature>
<evidence type="ECO:0000256" key="1">
    <source>
        <dbReference type="ARBA" id="ARBA00006756"/>
    </source>
</evidence>
<organism evidence="7 8">
    <name type="scientific">Chloropicon primus</name>
    <dbReference type="NCBI Taxonomy" id="1764295"/>
    <lineage>
        <taxon>Eukaryota</taxon>
        <taxon>Viridiplantae</taxon>
        <taxon>Chlorophyta</taxon>
        <taxon>Chloropicophyceae</taxon>
        <taxon>Chloropicales</taxon>
        <taxon>Chloropicaceae</taxon>
        <taxon>Chloropicon</taxon>
    </lineage>
</organism>
<reference evidence="7 8" key="1">
    <citation type="submission" date="2018-07" db="EMBL/GenBank/DDBJ databases">
        <title>The complete nuclear genome of the prasinophyte Chloropicon primus (CCMP1205).</title>
        <authorList>
            <person name="Pombert J.-F."/>
            <person name="Otis C."/>
            <person name="Turmel M."/>
            <person name="Lemieux C."/>
        </authorList>
    </citation>
    <scope>NUCLEOTIDE SEQUENCE [LARGE SCALE GENOMIC DNA]</scope>
    <source>
        <strain evidence="7 8">CCMP1205</strain>
    </source>
</reference>
<dbReference type="GO" id="GO:0015031">
    <property type="term" value="P:protein transport"/>
    <property type="evidence" value="ECO:0007669"/>
    <property type="project" value="UniProtKB-KW"/>
</dbReference>
<dbReference type="InterPro" id="IPR004140">
    <property type="entry name" value="Exo70"/>
</dbReference>
<evidence type="ECO:0000313" key="8">
    <source>
        <dbReference type="Proteomes" id="UP000316726"/>
    </source>
</evidence>
<feature type="domain" description="Exocyst complex subunit Exo70 C-terminal" evidence="6">
    <location>
        <begin position="336"/>
        <end position="713"/>
    </location>
</feature>
<evidence type="ECO:0000256" key="2">
    <source>
        <dbReference type="ARBA" id="ARBA00022448"/>
    </source>
</evidence>
<dbReference type="Proteomes" id="UP000316726">
    <property type="component" value="Chromosome 8"/>
</dbReference>
<keyword evidence="8" id="KW-1185">Reference proteome</keyword>
<accession>A0A5B8MQV4</accession>
<keyword evidence="2 4" id="KW-0813">Transport</keyword>
<dbReference type="STRING" id="1764295.A0A5B8MQV4"/>
<keyword evidence="4" id="KW-0653">Protein transport</keyword>
<evidence type="ECO:0000256" key="4">
    <source>
        <dbReference type="RuleBase" id="RU365026"/>
    </source>
</evidence>
<feature type="region of interest" description="Disordered" evidence="5">
    <location>
        <begin position="446"/>
        <end position="471"/>
    </location>
</feature>
<dbReference type="InterPro" id="IPR016159">
    <property type="entry name" value="Cullin_repeat-like_dom_sf"/>
</dbReference>
<dbReference type="GO" id="GO:0006887">
    <property type="term" value="P:exocytosis"/>
    <property type="evidence" value="ECO:0007669"/>
    <property type="project" value="UniProtKB-KW"/>
</dbReference>
<comment type="function">
    <text evidence="4">Component of the exocyst complex.</text>
</comment>
<dbReference type="InterPro" id="IPR046364">
    <property type="entry name" value="Exo70_C"/>
</dbReference>
<keyword evidence="3 4" id="KW-0268">Exocytosis</keyword>
<dbReference type="SUPFAM" id="SSF74788">
    <property type="entry name" value="Cullin repeat-like"/>
    <property type="match status" value="1"/>
</dbReference>
<dbReference type="AlphaFoldDB" id="A0A5B8MQV4"/>
<dbReference type="Gene3D" id="1.20.1280.170">
    <property type="entry name" value="Exocyst complex component Exo70"/>
    <property type="match status" value="2"/>
</dbReference>
<gene>
    <name evidence="7" type="ORF">A3770_08p52850</name>
</gene>
<evidence type="ECO:0000256" key="3">
    <source>
        <dbReference type="ARBA" id="ARBA00022483"/>
    </source>
</evidence>
<evidence type="ECO:0000313" key="7">
    <source>
        <dbReference type="EMBL" id="QDZ22767.1"/>
    </source>
</evidence>
<protein>
    <recommendedName>
        <fullName evidence="4">Exocyst subunit Exo70 family protein</fullName>
    </recommendedName>
</protein>
<dbReference type="EMBL" id="CP031041">
    <property type="protein sequence ID" value="QDZ22767.1"/>
    <property type="molecule type" value="Genomic_DNA"/>
</dbReference>
<dbReference type="PANTHER" id="PTHR12542">
    <property type="entry name" value="EXOCYST COMPLEX PROTEIN EXO70"/>
    <property type="match status" value="1"/>
</dbReference>
<sequence>MEKQVNQVGDIKRNAVTALDELSLLAKNIDYALRPVKDATEGLSRGLANIEKSLRTTAETVEQIEASRKLQHYIDQGLPRCSTIDVVEEGLRENNVEKLEEDVNDTEKVKDYLSAVGKLETSLRFLDSHFGGIDSPRGTRERSRTRDSLVMALTHCEVEFSNRLMFISQIEQCIHSATKQNDLHLTLELRQDAITHRRQTQQQDVPALPDEFSGSHEVSYLLERRKRELRLLNMLAGTILMHRVDHTRSVSESLFTSYADVRSTSMKEKIGKVMIASLGRSLGTEDQEGALESDEEALKRLLETSAEDLQHMHWEGIQRHVKFWIQYLDCTLAHVMPERSFARKIFMDERDCSTAFAMVLKGNFDTMVSHATGIARSRKSPEKVFALLDMLNAWDKEKALTETLTDMVAVPGVAGQLASKMQEMYMLLMNSVRDTYREFTNAVERDDVGHSKSKSSSSMSSTPSKKKVPSLKWTPSKGFRMLMNNAESSFESQSSIPENATIHPLTAYLIQYCRRLQQYPNASTVLNRRATGATNVLGNDDVMGKTIAKLLNTLLKNLKIKVQRLSLSGKKQSIGEQDMQFFVDLFMLNNANYILKSAKTFQHSKALENAGFFKEMKENVQRHKNSYLHASWRLSVEWLDMIDEKLAKHQHLHNAKEVAESEKQLKQLLKQFQNTWKVRYRTQRTWFLPDPELRQTLKSNLESYIMPGYMKCAKALDEYVTASGQAYWKRLFPLMWEEQLVRKQIELQLFEGH</sequence>
<evidence type="ECO:0000256" key="5">
    <source>
        <dbReference type="SAM" id="MobiDB-lite"/>
    </source>
</evidence>
<dbReference type="PANTHER" id="PTHR12542:SF41">
    <property type="entry name" value="EXOCYST COMPLEX COMPONENT 7"/>
    <property type="match status" value="1"/>
</dbReference>
<name>A0A5B8MQV4_9CHLO</name>
<comment type="similarity">
    <text evidence="1 4">Belongs to the EXO70 family.</text>
</comment>
<evidence type="ECO:0000259" key="6">
    <source>
        <dbReference type="Pfam" id="PF03081"/>
    </source>
</evidence>
<dbReference type="OrthoDB" id="1922221at2759"/>
<proteinExistence type="inferred from homology"/>
<dbReference type="GO" id="GO:0005546">
    <property type="term" value="F:phosphatidylinositol-4,5-bisphosphate binding"/>
    <property type="evidence" value="ECO:0007669"/>
    <property type="project" value="InterPro"/>
</dbReference>
<dbReference type="GO" id="GO:0000145">
    <property type="term" value="C:exocyst"/>
    <property type="evidence" value="ECO:0007669"/>
    <property type="project" value="InterPro"/>
</dbReference>
<dbReference type="Pfam" id="PF03081">
    <property type="entry name" value="Exo70_C"/>
    <property type="match status" value="1"/>
</dbReference>